<evidence type="ECO:0000313" key="3">
    <source>
        <dbReference type="Proteomes" id="UP000054279"/>
    </source>
</evidence>
<evidence type="ECO:0000313" key="2">
    <source>
        <dbReference type="EMBL" id="KIJ35620.1"/>
    </source>
</evidence>
<reference evidence="2 3" key="1">
    <citation type="submission" date="2014-06" db="EMBL/GenBank/DDBJ databases">
        <title>Evolutionary Origins and Diversification of the Mycorrhizal Mutualists.</title>
        <authorList>
            <consortium name="DOE Joint Genome Institute"/>
            <consortium name="Mycorrhizal Genomics Consortium"/>
            <person name="Kohler A."/>
            <person name="Kuo A."/>
            <person name="Nagy L.G."/>
            <person name="Floudas D."/>
            <person name="Copeland A."/>
            <person name="Barry K.W."/>
            <person name="Cichocki N."/>
            <person name="Veneault-Fourrey C."/>
            <person name="LaButti K."/>
            <person name="Lindquist E.A."/>
            <person name="Lipzen A."/>
            <person name="Lundell T."/>
            <person name="Morin E."/>
            <person name="Murat C."/>
            <person name="Riley R."/>
            <person name="Ohm R."/>
            <person name="Sun H."/>
            <person name="Tunlid A."/>
            <person name="Henrissat B."/>
            <person name="Grigoriev I.V."/>
            <person name="Hibbett D.S."/>
            <person name="Martin F."/>
        </authorList>
    </citation>
    <scope>NUCLEOTIDE SEQUENCE [LARGE SCALE GENOMIC DNA]</scope>
    <source>
        <strain evidence="2 3">SS14</strain>
    </source>
</reference>
<organism evidence="2 3">
    <name type="scientific">Sphaerobolus stellatus (strain SS14)</name>
    <dbReference type="NCBI Taxonomy" id="990650"/>
    <lineage>
        <taxon>Eukaryota</taxon>
        <taxon>Fungi</taxon>
        <taxon>Dikarya</taxon>
        <taxon>Basidiomycota</taxon>
        <taxon>Agaricomycotina</taxon>
        <taxon>Agaricomycetes</taxon>
        <taxon>Phallomycetidae</taxon>
        <taxon>Geastrales</taxon>
        <taxon>Sphaerobolaceae</taxon>
        <taxon>Sphaerobolus</taxon>
    </lineage>
</organism>
<name>A0A0C9VDE7_SPHS4</name>
<proteinExistence type="predicted"/>
<feature type="compositionally biased region" description="Basic and acidic residues" evidence="1">
    <location>
        <begin position="303"/>
        <end position="312"/>
    </location>
</feature>
<dbReference type="EMBL" id="KN837186">
    <property type="protein sequence ID" value="KIJ35620.1"/>
    <property type="molecule type" value="Genomic_DNA"/>
</dbReference>
<feature type="region of interest" description="Disordered" evidence="1">
    <location>
        <begin position="129"/>
        <end position="155"/>
    </location>
</feature>
<dbReference type="Proteomes" id="UP000054279">
    <property type="component" value="Unassembled WGS sequence"/>
</dbReference>
<sequence length="312" mass="33588">MIRLGYDLLNAAPKMGDMAGMMPSTPPIIQPESVQNFKIFYSSIMGLAEKIRHLIEVNEAASQIHSPMPMITQLTNDPKPRLPPSTTSLKRPGSPIASQRCAPIPISLEKSQKPLGRILKKATSLLAQSPGASPARYASHNAPPPPSTHEPQHHGAYTLHHQPSLSAAIDNMSLGSANDPPLRSTRTSSCCRRSDAATPESSGEFTTAKVDGRNIVSLILQACSTIEAGRDIHRVACHGFAPVQYKLGQAYEYTSPPTRPCGSGSDSGQPYNSATPRYTISDPGRSPHPSQQSKGSCGRRQPGKAEEKYYVM</sequence>
<protein>
    <submittedName>
        <fullName evidence="2">Uncharacterized protein</fullName>
    </submittedName>
</protein>
<keyword evidence="3" id="KW-1185">Reference proteome</keyword>
<feature type="region of interest" description="Disordered" evidence="1">
    <location>
        <begin position="256"/>
        <end position="312"/>
    </location>
</feature>
<evidence type="ECO:0000256" key="1">
    <source>
        <dbReference type="SAM" id="MobiDB-lite"/>
    </source>
</evidence>
<feature type="region of interest" description="Disordered" evidence="1">
    <location>
        <begin position="76"/>
        <end position="99"/>
    </location>
</feature>
<gene>
    <name evidence="2" type="ORF">M422DRAFT_782476</name>
</gene>
<accession>A0A0C9VDE7</accession>
<feature type="compositionally biased region" description="Polar residues" evidence="1">
    <location>
        <begin position="264"/>
        <end position="278"/>
    </location>
</feature>
<feature type="region of interest" description="Disordered" evidence="1">
    <location>
        <begin position="171"/>
        <end position="205"/>
    </location>
</feature>
<dbReference type="HOGENOM" id="CLU_891892_0_0_1"/>
<dbReference type="AlphaFoldDB" id="A0A0C9VDE7"/>